<comment type="caution">
    <text evidence="3">The sequence shown here is derived from an EMBL/GenBank/DDBJ whole genome shotgun (WGS) entry which is preliminary data.</text>
</comment>
<feature type="region of interest" description="Disordered" evidence="1">
    <location>
        <begin position="194"/>
        <end position="215"/>
    </location>
</feature>
<gene>
    <name evidence="3" type="ORF">CLV71_108145</name>
</gene>
<feature type="transmembrane region" description="Helical" evidence="2">
    <location>
        <begin position="252"/>
        <end position="274"/>
    </location>
</feature>
<sequence length="288" mass="29598">MHVRHDIDVVAATPGLRAPLVTGLVLFLLLAAGAGLYLTRPRDDSAVPRAVLDARRDTTEAAARAVGRALGGGLSGLAQLATVVDESMRQSGSPLLVPFQHRRWLSLYLVDRADRAVVAAVGEPPQPAALGAPVPSDAGMRLARVGAVARIVQYAPAGTRYLLVGQLDPARLGELLAPAGTWLLDRAGSVVAGPGHGTPPAVGGGSPAGSATRRGGTEVVAWASVTGALGWTVVSRRATAERPPGGDHRGRAVAFASGLAALTVVVLGAFHLLVLRPIRGLGERTTRR</sequence>
<dbReference type="EMBL" id="SOCP01000008">
    <property type="protein sequence ID" value="TDV48785.1"/>
    <property type="molecule type" value="Genomic_DNA"/>
</dbReference>
<dbReference type="RefSeq" id="WP_133904830.1">
    <property type="nucleotide sequence ID" value="NZ_SOCP01000008.1"/>
</dbReference>
<evidence type="ECO:0000313" key="4">
    <source>
        <dbReference type="Proteomes" id="UP000294927"/>
    </source>
</evidence>
<dbReference type="AlphaFoldDB" id="A0A4R7VHY9"/>
<keyword evidence="4" id="KW-1185">Reference proteome</keyword>
<protein>
    <submittedName>
        <fullName evidence="3">Uncharacterized protein</fullName>
    </submittedName>
</protein>
<accession>A0A4R7VHY9</accession>
<evidence type="ECO:0000313" key="3">
    <source>
        <dbReference type="EMBL" id="TDV48785.1"/>
    </source>
</evidence>
<dbReference type="OrthoDB" id="3667978at2"/>
<dbReference type="Proteomes" id="UP000294927">
    <property type="component" value="Unassembled WGS sequence"/>
</dbReference>
<keyword evidence="2" id="KW-0812">Transmembrane</keyword>
<reference evidence="3 4" key="1">
    <citation type="submission" date="2019-03" db="EMBL/GenBank/DDBJ databases">
        <title>Genomic Encyclopedia of Archaeal and Bacterial Type Strains, Phase II (KMG-II): from individual species to whole genera.</title>
        <authorList>
            <person name="Goeker M."/>
        </authorList>
    </citation>
    <scope>NUCLEOTIDE SEQUENCE [LARGE SCALE GENOMIC DNA]</scope>
    <source>
        <strain evidence="3 4">DSM 45499</strain>
    </source>
</reference>
<proteinExistence type="predicted"/>
<name>A0A4R7VHY9_9PSEU</name>
<keyword evidence="2" id="KW-1133">Transmembrane helix</keyword>
<organism evidence="3 4">
    <name type="scientific">Actinophytocola oryzae</name>
    <dbReference type="NCBI Taxonomy" id="502181"/>
    <lineage>
        <taxon>Bacteria</taxon>
        <taxon>Bacillati</taxon>
        <taxon>Actinomycetota</taxon>
        <taxon>Actinomycetes</taxon>
        <taxon>Pseudonocardiales</taxon>
        <taxon>Pseudonocardiaceae</taxon>
    </lineage>
</organism>
<feature type="transmembrane region" description="Helical" evidence="2">
    <location>
        <begin position="20"/>
        <end position="39"/>
    </location>
</feature>
<keyword evidence="2" id="KW-0472">Membrane</keyword>
<evidence type="ECO:0000256" key="1">
    <source>
        <dbReference type="SAM" id="MobiDB-lite"/>
    </source>
</evidence>
<evidence type="ECO:0000256" key="2">
    <source>
        <dbReference type="SAM" id="Phobius"/>
    </source>
</evidence>